<dbReference type="PROSITE" id="PS50297">
    <property type="entry name" value="ANK_REP_REGION"/>
    <property type="match status" value="5"/>
</dbReference>
<dbReference type="SUPFAM" id="SSF48403">
    <property type="entry name" value="Ankyrin repeat"/>
    <property type="match status" value="2"/>
</dbReference>
<proteinExistence type="predicted"/>
<feature type="repeat" description="ANK" evidence="3">
    <location>
        <begin position="46"/>
        <end position="74"/>
    </location>
</feature>
<feature type="repeat" description="ANK" evidence="3">
    <location>
        <begin position="142"/>
        <end position="176"/>
    </location>
</feature>
<feature type="compositionally biased region" description="Basic and acidic residues" evidence="4">
    <location>
        <begin position="615"/>
        <end position="624"/>
    </location>
</feature>
<dbReference type="eggNOG" id="KOG4177">
    <property type="taxonomic scope" value="Eukaryota"/>
</dbReference>
<dbReference type="PANTHER" id="PTHR24198:SF165">
    <property type="entry name" value="ANKYRIN REPEAT-CONTAINING PROTEIN-RELATED"/>
    <property type="match status" value="1"/>
</dbReference>
<evidence type="ECO:0000313" key="5">
    <source>
        <dbReference type="EMBL" id="EHK19775.1"/>
    </source>
</evidence>
<evidence type="ECO:0000313" key="6">
    <source>
        <dbReference type="Proteomes" id="UP000007115"/>
    </source>
</evidence>
<dbReference type="OrthoDB" id="4897990at2759"/>
<dbReference type="OMA" id="HADICHR"/>
<evidence type="ECO:0000256" key="3">
    <source>
        <dbReference type="PROSITE-ProRule" id="PRU00023"/>
    </source>
</evidence>
<feature type="repeat" description="ANK" evidence="3">
    <location>
        <begin position="112"/>
        <end position="144"/>
    </location>
</feature>
<comment type="caution">
    <text evidence="5">The sequence shown here is derived from an EMBL/GenBank/DDBJ whole genome shotgun (WGS) entry which is preliminary data.</text>
</comment>
<dbReference type="InterPro" id="IPR036770">
    <property type="entry name" value="Ankyrin_rpt-contain_sf"/>
</dbReference>
<dbReference type="PROSITE" id="PS50088">
    <property type="entry name" value="ANK_REPEAT"/>
    <property type="match status" value="7"/>
</dbReference>
<dbReference type="Pfam" id="PF12796">
    <property type="entry name" value="Ank_2"/>
    <property type="match status" value="4"/>
</dbReference>
<evidence type="ECO:0000256" key="1">
    <source>
        <dbReference type="ARBA" id="ARBA00022737"/>
    </source>
</evidence>
<dbReference type="VEuPathDB" id="FungiDB:TRIVIDRAFT_203361"/>
<evidence type="ECO:0000256" key="4">
    <source>
        <dbReference type="SAM" id="MobiDB-lite"/>
    </source>
</evidence>
<keyword evidence="1" id="KW-0677">Repeat</keyword>
<accession>G9N093</accession>
<dbReference type="GeneID" id="25790233"/>
<reference evidence="5 6" key="1">
    <citation type="journal article" date="2011" name="Genome Biol.">
        <title>Comparative genome sequence analysis underscores mycoparasitism as the ancestral life style of Trichoderma.</title>
        <authorList>
            <person name="Kubicek C.P."/>
            <person name="Herrera-Estrella A."/>
            <person name="Seidl-Seiboth V."/>
            <person name="Martinez D.A."/>
            <person name="Druzhinina I.S."/>
            <person name="Thon M."/>
            <person name="Zeilinger S."/>
            <person name="Casas-Flores S."/>
            <person name="Horwitz B.A."/>
            <person name="Mukherjee P.K."/>
            <person name="Mukherjee M."/>
            <person name="Kredics L."/>
            <person name="Alcaraz L.D."/>
            <person name="Aerts A."/>
            <person name="Antal Z."/>
            <person name="Atanasova L."/>
            <person name="Cervantes-Badillo M.G."/>
            <person name="Challacombe J."/>
            <person name="Chertkov O."/>
            <person name="McCluskey K."/>
            <person name="Coulpier F."/>
            <person name="Deshpande N."/>
            <person name="von Doehren H."/>
            <person name="Ebbole D.J."/>
            <person name="Esquivel-Naranjo E.U."/>
            <person name="Fekete E."/>
            <person name="Flipphi M."/>
            <person name="Glaser F."/>
            <person name="Gomez-Rodriguez E.Y."/>
            <person name="Gruber S."/>
            <person name="Han C."/>
            <person name="Henrissat B."/>
            <person name="Hermosa R."/>
            <person name="Hernandez-Onate M."/>
            <person name="Karaffa L."/>
            <person name="Kosti I."/>
            <person name="Le Crom S."/>
            <person name="Lindquist E."/>
            <person name="Lucas S."/>
            <person name="Luebeck M."/>
            <person name="Luebeck P.S."/>
            <person name="Margeot A."/>
            <person name="Metz B."/>
            <person name="Misra M."/>
            <person name="Nevalainen H."/>
            <person name="Omann M."/>
            <person name="Packer N."/>
            <person name="Perrone G."/>
            <person name="Uresti-Rivera E.E."/>
            <person name="Salamov A."/>
            <person name="Schmoll M."/>
            <person name="Seiboth B."/>
            <person name="Shapiro H."/>
            <person name="Sukno S."/>
            <person name="Tamayo-Ramos J.A."/>
            <person name="Tisch D."/>
            <person name="Wiest A."/>
            <person name="Wilkinson H.H."/>
            <person name="Zhang M."/>
            <person name="Coutinho P.M."/>
            <person name="Kenerley C.M."/>
            <person name="Monte E."/>
            <person name="Baker S.E."/>
            <person name="Grigoriev I.V."/>
        </authorList>
    </citation>
    <scope>NUCLEOTIDE SEQUENCE [LARGE SCALE GENOMIC DNA]</scope>
    <source>
        <strain evidence="6">Gv29-8 / FGSC 10586</strain>
    </source>
</reference>
<dbReference type="SMART" id="SM00248">
    <property type="entry name" value="ANK"/>
    <property type="match status" value="12"/>
</dbReference>
<dbReference type="Pfam" id="PF00023">
    <property type="entry name" value="Ank"/>
    <property type="match status" value="1"/>
</dbReference>
<dbReference type="InterPro" id="IPR002110">
    <property type="entry name" value="Ankyrin_rpt"/>
</dbReference>
<dbReference type="PRINTS" id="PR01415">
    <property type="entry name" value="ANKYRIN"/>
</dbReference>
<dbReference type="PANTHER" id="PTHR24198">
    <property type="entry name" value="ANKYRIN REPEAT AND PROTEIN KINASE DOMAIN-CONTAINING PROTEIN"/>
    <property type="match status" value="1"/>
</dbReference>
<dbReference type="InParanoid" id="G9N093"/>
<keyword evidence="6" id="KW-1185">Reference proteome</keyword>
<dbReference type="AlphaFoldDB" id="G9N093"/>
<dbReference type="EMBL" id="ABDF02000082">
    <property type="protein sequence ID" value="EHK19775.1"/>
    <property type="molecule type" value="Genomic_DNA"/>
</dbReference>
<dbReference type="Gene3D" id="1.25.40.20">
    <property type="entry name" value="Ankyrin repeat-containing domain"/>
    <property type="match status" value="4"/>
</dbReference>
<organism evidence="5 6">
    <name type="scientific">Hypocrea virens (strain Gv29-8 / FGSC 10586)</name>
    <name type="common">Gliocladium virens</name>
    <name type="synonym">Trichoderma virens</name>
    <dbReference type="NCBI Taxonomy" id="413071"/>
    <lineage>
        <taxon>Eukaryota</taxon>
        <taxon>Fungi</taxon>
        <taxon>Dikarya</taxon>
        <taxon>Ascomycota</taxon>
        <taxon>Pezizomycotina</taxon>
        <taxon>Sordariomycetes</taxon>
        <taxon>Hypocreomycetidae</taxon>
        <taxon>Hypocreales</taxon>
        <taxon>Hypocreaceae</taxon>
        <taxon>Trichoderma</taxon>
    </lineage>
</organism>
<keyword evidence="2 3" id="KW-0040">ANK repeat</keyword>
<feature type="region of interest" description="Disordered" evidence="4">
    <location>
        <begin position="615"/>
        <end position="634"/>
    </location>
</feature>
<feature type="repeat" description="ANK" evidence="3">
    <location>
        <begin position="508"/>
        <end position="553"/>
    </location>
</feature>
<feature type="repeat" description="ANK" evidence="3">
    <location>
        <begin position="11"/>
        <end position="43"/>
    </location>
</feature>
<sequence>MERIQIRMPQNGEPALWVAVQQNRTDICRLLLAHNADPDLKDFVIEQSTPLLCATMNSNMDLVKLLVDNGADVNKSVGRKYTPVYGATHSQNTEIVQYLLSHNANPTLACSLGSTPMHVAAYQGSSEIVRLLAEAKADIDYCENSALMSAIHIMSDSAEVLRILLEYGADINRKDSAGRTALDAAIVNNHPNIVKLMLSESKVKPDFSRERLLEAVRNGYTEVVSLVLESGADVNMLDEGNASLTALAMPLKDASMIRTVLEYGPDLSIIDKRGNTALHRITANTPVESVRRVVNAGGQLHVGSLNNEYETPLIISIRACNMEVFSYLMTKSLVSDTLNIAYSPREDMVQILIKNGADTNHVCPSAYGTPLITALQRRGKNIDKLVEKIVKLLLEHGAVPNRFAGFLGFPIIAASIACSPSVIQLLLSQKVSVDVTDAFGRKPAHFACYNSLEALNILGVPDSDFAVRDIVGRVPLHYAVLRGQLDLVEEVLARSMRVGVGIDVLDYDGWTPLLWAARASRIFSCEEELQRPQYDAVVSLLLSKGADPNVRGDGQCRNWSVSEVAYYHGADSARIAPKDRFESAGFEWNSIVEMPGSTRLKSAQSPDGEDLLNEKANERIHSDDEVIEEEDLVL</sequence>
<evidence type="ECO:0000256" key="2">
    <source>
        <dbReference type="ARBA" id="ARBA00023043"/>
    </source>
</evidence>
<feature type="repeat" description="ANK" evidence="3">
    <location>
        <begin position="207"/>
        <end position="239"/>
    </location>
</feature>
<dbReference type="STRING" id="413071.G9N093"/>
<gene>
    <name evidence="5" type="ORF">TRIVIDRAFT_203361</name>
</gene>
<feature type="repeat" description="ANK" evidence="3">
    <location>
        <begin position="471"/>
        <end position="507"/>
    </location>
</feature>
<protein>
    <submittedName>
        <fullName evidence="5">Uncharacterized protein</fullName>
    </submittedName>
</protein>
<dbReference type="Proteomes" id="UP000007115">
    <property type="component" value="Unassembled WGS sequence"/>
</dbReference>
<feature type="compositionally biased region" description="Acidic residues" evidence="4">
    <location>
        <begin position="625"/>
        <end position="634"/>
    </location>
</feature>
<dbReference type="HOGENOM" id="CLU_000134_48_9_1"/>
<dbReference type="RefSeq" id="XP_013953975.1">
    <property type="nucleotide sequence ID" value="XM_014098500.1"/>
</dbReference>
<name>G9N093_HYPVG</name>